<dbReference type="OrthoDB" id="5394557at2759"/>
<evidence type="ECO:0000256" key="1">
    <source>
        <dbReference type="SAM" id="MobiDB-lite"/>
    </source>
</evidence>
<gene>
    <name evidence="2" type="ORF">N7476_007013</name>
</gene>
<evidence type="ECO:0000313" key="3">
    <source>
        <dbReference type="Proteomes" id="UP001147746"/>
    </source>
</evidence>
<name>A0A9W9HDF8_9EURO</name>
<accession>A0A9W9HDF8</accession>
<dbReference type="EMBL" id="JAPZBO010000007">
    <property type="protein sequence ID" value="KAJ5311153.1"/>
    <property type="molecule type" value="Genomic_DNA"/>
</dbReference>
<feature type="region of interest" description="Disordered" evidence="1">
    <location>
        <begin position="399"/>
        <end position="418"/>
    </location>
</feature>
<organism evidence="2 3">
    <name type="scientific">Penicillium atrosanguineum</name>
    <dbReference type="NCBI Taxonomy" id="1132637"/>
    <lineage>
        <taxon>Eukaryota</taxon>
        <taxon>Fungi</taxon>
        <taxon>Dikarya</taxon>
        <taxon>Ascomycota</taxon>
        <taxon>Pezizomycotina</taxon>
        <taxon>Eurotiomycetes</taxon>
        <taxon>Eurotiomycetidae</taxon>
        <taxon>Eurotiales</taxon>
        <taxon>Aspergillaceae</taxon>
        <taxon>Penicillium</taxon>
    </lineage>
</organism>
<proteinExistence type="predicted"/>
<dbReference type="Proteomes" id="UP001147746">
    <property type="component" value="Unassembled WGS sequence"/>
</dbReference>
<dbReference type="AlphaFoldDB" id="A0A9W9HDF8"/>
<reference evidence="2" key="1">
    <citation type="submission" date="2022-12" db="EMBL/GenBank/DDBJ databases">
        <authorList>
            <person name="Petersen C."/>
        </authorList>
    </citation>
    <scope>NUCLEOTIDE SEQUENCE</scope>
    <source>
        <strain evidence="2">IBT 21472</strain>
    </source>
</reference>
<protein>
    <submittedName>
        <fullName evidence="2">Uncharacterized protein</fullName>
    </submittedName>
</protein>
<evidence type="ECO:0000313" key="2">
    <source>
        <dbReference type="EMBL" id="KAJ5311153.1"/>
    </source>
</evidence>
<keyword evidence="3" id="KW-1185">Reference proteome</keyword>
<sequence>MAPIRVSDGPDERANISQLDRSTGLQCRIDTRDWLQTYAAGFHFPLVLDLDLTTPRHTSSTAKLLDRQPQTQAQANVQGKGDMESIMDFFYSEKQSGFEPRDSSHYMSRSMRILLPTIANCAILSDVEFQLHAGNTDCQFLRVQSESLGTFSQFPYPSLGAAIASPHLGGMFAPHTARKSMLPTGSPQARMDGFSRTQEFDLADSHVFSRPDGVDSIPYENEQSVHYSQSATYILPNAPSGSTLDYGAAPWSPKIWDSMFSRQNNGVIYPDPETNNSLNQYPYSYMLPSQGISSNDTSQSNTATMTVVSSAKGSGTDRTLPTPTCASNAAHLNVLSPEPNLAQLSEFKSNYWNQRSVSSTDQRTPAHTVPSNAPKCTASTAPDLLFAYVPVPTTTDETIPTLSTPATGPSSSNSTTSFTGLDLVDHEYRSIPDDRRFSRKSNAGQRLTMTNERTPDIYGYSSEKRPRDSATLMNGLPYQRVRHPDTSSPFSFNLLPDTLPEYHRVVENVHRSPISPLGNQGAY</sequence>
<comment type="caution">
    <text evidence="2">The sequence shown here is derived from an EMBL/GenBank/DDBJ whole genome shotgun (WGS) entry which is preliminary data.</text>
</comment>
<reference evidence="2" key="2">
    <citation type="journal article" date="2023" name="IMA Fungus">
        <title>Comparative genomic study of the Penicillium genus elucidates a diverse pangenome and 15 lateral gene transfer events.</title>
        <authorList>
            <person name="Petersen C."/>
            <person name="Sorensen T."/>
            <person name="Nielsen M.R."/>
            <person name="Sondergaard T.E."/>
            <person name="Sorensen J.L."/>
            <person name="Fitzpatrick D.A."/>
            <person name="Frisvad J.C."/>
            <person name="Nielsen K.L."/>
        </authorList>
    </citation>
    <scope>NUCLEOTIDE SEQUENCE</scope>
    <source>
        <strain evidence="2">IBT 21472</strain>
    </source>
</reference>